<dbReference type="GO" id="GO:0003712">
    <property type="term" value="F:transcription coregulator activity"/>
    <property type="evidence" value="ECO:0007669"/>
    <property type="project" value="TreeGrafter"/>
</dbReference>
<sequence length="387" mass="41538">MSAPASQESFISSQSLSSSLGSRLQPSSSSLSQFSHSTQPTNGFSQDKENATGNTRVRTPEAPAEDSDRSGPEQVLVSPLSVTSPVSINGTKRTASGHVKTVSMSSMSALNGDGSRRASVSSNGSRAGEIAANLKARLGYAMAKVQNGWEHRNIVEVEQLAANKARHSMTSMDYRKRRPTLSAMSNGTARLSIQEPYALEHPMSPPSKRHSGGYAGFMDSQAQQHQYQHHINGTNAPRLQPAADIRPTTNGSSRSHHPSRPSPSQIPYTGTSAMSPPRTPINGQHNANKRPGVLRTETQTAQAERDALDALFQLGSPHVSSQTWQHAASAPSQAPSSSQASPLPTATRARCPPTLRRAQSPRRDSVHWTACRRDEVCPPPLGFYLLA</sequence>
<keyword evidence="4" id="KW-0963">Cytoplasm</keyword>
<feature type="compositionally biased region" description="Polar residues" evidence="9">
    <location>
        <begin position="265"/>
        <end position="274"/>
    </location>
</feature>
<organism evidence="10 11">
    <name type="scientific">Polychaeton citri CBS 116435</name>
    <dbReference type="NCBI Taxonomy" id="1314669"/>
    <lineage>
        <taxon>Eukaryota</taxon>
        <taxon>Fungi</taxon>
        <taxon>Dikarya</taxon>
        <taxon>Ascomycota</taxon>
        <taxon>Pezizomycotina</taxon>
        <taxon>Dothideomycetes</taxon>
        <taxon>Dothideomycetidae</taxon>
        <taxon>Capnodiales</taxon>
        <taxon>Capnodiaceae</taxon>
        <taxon>Polychaeton</taxon>
    </lineage>
</organism>
<evidence type="ECO:0000256" key="5">
    <source>
        <dbReference type="ARBA" id="ARBA00022491"/>
    </source>
</evidence>
<dbReference type="PANTHER" id="PTHR28246:SF1">
    <property type="entry name" value="G1-SPECIFIC TRANSCRIPTIONAL REPRESSOR WHI5-RELATED"/>
    <property type="match status" value="1"/>
</dbReference>
<keyword evidence="5" id="KW-0678">Repressor</keyword>
<dbReference type="AlphaFoldDB" id="A0A9P4QBG1"/>
<dbReference type="Pfam" id="PF08528">
    <property type="entry name" value="Whi5"/>
    <property type="match status" value="1"/>
</dbReference>
<feature type="compositionally biased region" description="Low complexity" evidence="9">
    <location>
        <begin position="1"/>
        <end position="37"/>
    </location>
</feature>
<evidence type="ECO:0000256" key="1">
    <source>
        <dbReference type="ARBA" id="ARBA00004123"/>
    </source>
</evidence>
<accession>A0A9P4QBG1</accession>
<dbReference type="EMBL" id="MU003779">
    <property type="protein sequence ID" value="KAF2722890.1"/>
    <property type="molecule type" value="Genomic_DNA"/>
</dbReference>
<evidence type="ECO:0000256" key="3">
    <source>
        <dbReference type="ARBA" id="ARBA00006922"/>
    </source>
</evidence>
<proteinExistence type="inferred from homology"/>
<protein>
    <submittedName>
        <fullName evidence="10">Uncharacterized protein</fullName>
    </submittedName>
</protein>
<reference evidence="10" key="1">
    <citation type="journal article" date="2020" name="Stud. Mycol.">
        <title>101 Dothideomycetes genomes: a test case for predicting lifestyles and emergence of pathogens.</title>
        <authorList>
            <person name="Haridas S."/>
            <person name="Albert R."/>
            <person name="Binder M."/>
            <person name="Bloem J."/>
            <person name="Labutti K."/>
            <person name="Salamov A."/>
            <person name="Andreopoulos B."/>
            <person name="Baker S."/>
            <person name="Barry K."/>
            <person name="Bills G."/>
            <person name="Bluhm B."/>
            <person name="Cannon C."/>
            <person name="Castanera R."/>
            <person name="Culley D."/>
            <person name="Daum C."/>
            <person name="Ezra D."/>
            <person name="Gonzalez J."/>
            <person name="Henrissat B."/>
            <person name="Kuo A."/>
            <person name="Liang C."/>
            <person name="Lipzen A."/>
            <person name="Lutzoni F."/>
            <person name="Magnuson J."/>
            <person name="Mondo S."/>
            <person name="Nolan M."/>
            <person name="Ohm R."/>
            <person name="Pangilinan J."/>
            <person name="Park H.-J."/>
            <person name="Ramirez L."/>
            <person name="Alfaro M."/>
            <person name="Sun H."/>
            <person name="Tritt A."/>
            <person name="Yoshinaga Y."/>
            <person name="Zwiers L.-H."/>
            <person name="Turgeon B."/>
            <person name="Goodwin S."/>
            <person name="Spatafora J."/>
            <person name="Crous P."/>
            <person name="Grigoriev I."/>
        </authorList>
    </citation>
    <scope>NUCLEOTIDE SEQUENCE</scope>
    <source>
        <strain evidence="10">CBS 116435</strain>
    </source>
</reference>
<dbReference type="OrthoDB" id="2359117at2759"/>
<feature type="region of interest" description="Disordered" evidence="9">
    <location>
        <begin position="1"/>
        <end position="99"/>
    </location>
</feature>
<keyword evidence="11" id="KW-1185">Reference proteome</keyword>
<feature type="compositionally biased region" description="Polar residues" evidence="9">
    <location>
        <begin position="38"/>
        <end position="57"/>
    </location>
</feature>
<dbReference type="GO" id="GO:0005737">
    <property type="term" value="C:cytoplasm"/>
    <property type="evidence" value="ECO:0007669"/>
    <property type="project" value="UniProtKB-SubCell"/>
</dbReference>
<evidence type="ECO:0000256" key="8">
    <source>
        <dbReference type="ARBA" id="ARBA00023242"/>
    </source>
</evidence>
<evidence type="ECO:0000256" key="4">
    <source>
        <dbReference type="ARBA" id="ARBA00022490"/>
    </source>
</evidence>
<dbReference type="InterPro" id="IPR039198">
    <property type="entry name" value="Srl3/Whi5"/>
</dbReference>
<dbReference type="GO" id="GO:0000082">
    <property type="term" value="P:G1/S transition of mitotic cell cycle"/>
    <property type="evidence" value="ECO:0007669"/>
    <property type="project" value="InterPro"/>
</dbReference>
<evidence type="ECO:0000313" key="11">
    <source>
        <dbReference type="Proteomes" id="UP000799441"/>
    </source>
</evidence>
<keyword evidence="8" id="KW-0539">Nucleus</keyword>
<feature type="compositionally biased region" description="Low complexity" evidence="9">
    <location>
        <begin position="75"/>
        <end position="87"/>
    </location>
</feature>
<evidence type="ECO:0000313" key="10">
    <source>
        <dbReference type="EMBL" id="KAF2722890.1"/>
    </source>
</evidence>
<dbReference type="PANTHER" id="PTHR28246">
    <property type="entry name" value="G1-SPECIFIC TRANSCRIPTIONAL REPRESSOR WHI5-RELATED"/>
    <property type="match status" value="1"/>
</dbReference>
<evidence type="ECO:0000256" key="6">
    <source>
        <dbReference type="ARBA" id="ARBA00023015"/>
    </source>
</evidence>
<gene>
    <name evidence="10" type="ORF">K431DRAFT_319307</name>
</gene>
<keyword evidence="6" id="KW-0805">Transcription regulation</keyword>
<name>A0A9P4QBG1_9PEZI</name>
<comment type="similarity">
    <text evidence="3">Belongs to the WHI5/NRM1 family.</text>
</comment>
<feature type="region of interest" description="Disordered" evidence="9">
    <location>
        <begin position="322"/>
        <end position="363"/>
    </location>
</feature>
<evidence type="ECO:0000256" key="2">
    <source>
        <dbReference type="ARBA" id="ARBA00004496"/>
    </source>
</evidence>
<feature type="region of interest" description="Disordered" evidence="9">
    <location>
        <begin position="234"/>
        <end position="301"/>
    </location>
</feature>
<feature type="compositionally biased region" description="Low complexity" evidence="9">
    <location>
        <begin position="327"/>
        <end position="347"/>
    </location>
</feature>
<evidence type="ECO:0000256" key="9">
    <source>
        <dbReference type="SAM" id="MobiDB-lite"/>
    </source>
</evidence>
<keyword evidence="7" id="KW-0804">Transcription</keyword>
<evidence type="ECO:0000256" key="7">
    <source>
        <dbReference type="ARBA" id="ARBA00023163"/>
    </source>
</evidence>
<dbReference type="GO" id="GO:0033309">
    <property type="term" value="C:SBF transcription complex"/>
    <property type="evidence" value="ECO:0007669"/>
    <property type="project" value="TreeGrafter"/>
</dbReference>
<dbReference type="Proteomes" id="UP000799441">
    <property type="component" value="Unassembled WGS sequence"/>
</dbReference>
<comment type="subcellular location">
    <subcellularLocation>
        <location evidence="2">Cytoplasm</location>
    </subcellularLocation>
    <subcellularLocation>
        <location evidence="1">Nucleus</location>
    </subcellularLocation>
</comment>
<comment type="caution">
    <text evidence="10">The sequence shown here is derived from an EMBL/GenBank/DDBJ whole genome shotgun (WGS) entry which is preliminary data.</text>
</comment>
<dbReference type="InterPro" id="IPR013734">
    <property type="entry name" value="TF_Nrm1/Whi5"/>
</dbReference>